<gene>
    <name evidence="2" type="ORF">BN112_2444</name>
</gene>
<dbReference type="PANTHER" id="PTHR30006">
    <property type="entry name" value="THIAMINE-BINDING PERIPLASMIC PROTEIN-RELATED"/>
    <property type="match status" value="1"/>
</dbReference>
<evidence type="ECO:0000313" key="2">
    <source>
        <dbReference type="EMBL" id="CCJ54361.1"/>
    </source>
</evidence>
<dbReference type="OrthoDB" id="9155688at2"/>
<dbReference type="CDD" id="cd13589">
    <property type="entry name" value="PBP2_polyamine_RpCGA009"/>
    <property type="match status" value="1"/>
</dbReference>
<proteinExistence type="predicted"/>
<reference evidence="2 3" key="1">
    <citation type="journal article" date="2012" name="BMC Genomics">
        <title>Comparative genomics of the classical Bordetella subspecies: the evolution and exchange of virulence-associated diversity amongst closely related pathogens.</title>
        <authorList>
            <person name="Park J."/>
            <person name="Zhang Y."/>
            <person name="Buboltz A.M."/>
            <person name="Zhang X."/>
            <person name="Schuster S.C."/>
            <person name="Ahuja U."/>
            <person name="Liu M."/>
            <person name="Miller J.F."/>
            <person name="Sebaihia M."/>
            <person name="Bentley S.D."/>
            <person name="Parkhill J."/>
            <person name="Harvill E.T."/>
        </authorList>
    </citation>
    <scope>NUCLEOTIDE SEQUENCE [LARGE SCALE GENOMIC DNA]</scope>
    <source>
        <strain evidence="2 3">253</strain>
    </source>
</reference>
<dbReference type="GeneID" id="56480332"/>
<dbReference type="PANTHER" id="PTHR30006:SF2">
    <property type="entry name" value="ABC TRANSPORTER SUBSTRATE-BINDING PROTEIN"/>
    <property type="match status" value="1"/>
</dbReference>
<dbReference type="InterPro" id="IPR006059">
    <property type="entry name" value="SBP"/>
</dbReference>
<keyword evidence="1" id="KW-0732">Signal</keyword>
<evidence type="ECO:0000313" key="3">
    <source>
        <dbReference type="Proteomes" id="UP000007564"/>
    </source>
</evidence>
<dbReference type="Pfam" id="PF13416">
    <property type="entry name" value="SBP_bac_8"/>
    <property type="match status" value="1"/>
</dbReference>
<dbReference type="PROSITE" id="PS51318">
    <property type="entry name" value="TAT"/>
    <property type="match status" value="1"/>
</dbReference>
<dbReference type="Gene3D" id="3.40.190.10">
    <property type="entry name" value="Periplasmic binding protein-like II"/>
    <property type="match status" value="2"/>
</dbReference>
<name>A0A0C6P3H1_BORBO</name>
<evidence type="ECO:0000256" key="1">
    <source>
        <dbReference type="ARBA" id="ARBA00022729"/>
    </source>
</evidence>
<dbReference type="Proteomes" id="UP000007564">
    <property type="component" value="Chromosome"/>
</dbReference>
<dbReference type="AlphaFoldDB" id="A0A0C6P3H1"/>
<dbReference type="EMBL" id="HE965806">
    <property type="protein sequence ID" value="CCJ54361.1"/>
    <property type="molecule type" value="Genomic_DNA"/>
</dbReference>
<dbReference type="SUPFAM" id="SSF53850">
    <property type="entry name" value="Periplasmic binding protein-like II"/>
    <property type="match status" value="1"/>
</dbReference>
<dbReference type="RefSeq" id="WP_003808682.1">
    <property type="nucleotide sequence ID" value="NC_019382.1"/>
</dbReference>
<organism evidence="2 3">
    <name type="scientific">Bordetella bronchiseptica 253</name>
    <dbReference type="NCBI Taxonomy" id="568707"/>
    <lineage>
        <taxon>Bacteria</taxon>
        <taxon>Pseudomonadati</taxon>
        <taxon>Pseudomonadota</taxon>
        <taxon>Betaproteobacteria</taxon>
        <taxon>Burkholderiales</taxon>
        <taxon>Alcaligenaceae</taxon>
        <taxon>Bordetella</taxon>
    </lineage>
</organism>
<sequence length="353" mass="38508">MDTATRRTFLKRSAGIGLAAIGGSYLRIGHTADDHIYVTSSGGSFLENVRKHMAEPFEKQSGVKVTLVPGTNPAHALKILSSRGTPPYDVAAFGGNDMYRLIRAKKLAQVDEKSVPSLADVPEKFKADWEGCGSLYDYSSVGIAYRPDKIQGGVKSWKEFVERTVAGEFGKQVFFNNLSSNVRGAEVLSMFGKIYGSGYGDIEASIATLERMKPHIFKFFTAFNDPVVLLTSGEGAIGPGWDGRTFIAEDSTKGMVKWVDPTEGAVSSGPVMAVVKGGKEDLAKAFMNYALGEEAQKAFCEAMYYGAVNRKVQYSEKLKHRLPSIDSVQLVDTELLIKNMSALLDLWNKRIAS</sequence>
<protein>
    <submittedName>
        <fullName evidence="2">Putative extracellular solute-binding protein</fullName>
    </submittedName>
</protein>
<dbReference type="KEGG" id="bbh:BN112_2444"/>
<accession>A0A0C6P3H1</accession>
<dbReference type="HOGENOM" id="CLU_026974_4_1_4"/>
<dbReference type="InterPro" id="IPR006311">
    <property type="entry name" value="TAT_signal"/>
</dbReference>